<reference evidence="1 2" key="1">
    <citation type="submission" date="2018-04" db="EMBL/GenBank/DDBJ databases">
        <title>Genomic Encyclopedia of Archaeal and Bacterial Type Strains, Phase II (KMG-II): from individual species to whole genera.</title>
        <authorList>
            <person name="Goeker M."/>
        </authorList>
    </citation>
    <scope>NUCLEOTIDE SEQUENCE [LARGE SCALE GENOMIC DNA]</scope>
    <source>
        <strain evidence="1 2">DSM 45787</strain>
    </source>
</reference>
<protein>
    <submittedName>
        <fullName evidence="1">Uncharacterized protein DUF1292</fullName>
    </submittedName>
</protein>
<dbReference type="EMBL" id="QBKR01000016">
    <property type="protein sequence ID" value="PTX58444.1"/>
    <property type="molecule type" value="Genomic_DNA"/>
</dbReference>
<organism evidence="1 2">
    <name type="scientific">Melghirimyces profundicolus</name>
    <dbReference type="NCBI Taxonomy" id="1242148"/>
    <lineage>
        <taxon>Bacteria</taxon>
        <taxon>Bacillati</taxon>
        <taxon>Bacillota</taxon>
        <taxon>Bacilli</taxon>
        <taxon>Bacillales</taxon>
        <taxon>Thermoactinomycetaceae</taxon>
        <taxon>Melghirimyces</taxon>
    </lineage>
</organism>
<comment type="caution">
    <text evidence="1">The sequence shown here is derived from an EMBL/GenBank/DDBJ whole genome shotgun (WGS) entry which is preliminary data.</text>
</comment>
<dbReference type="InterPro" id="IPR009711">
    <property type="entry name" value="UPF0473"/>
</dbReference>
<proteinExistence type="predicted"/>
<gene>
    <name evidence="1" type="ORF">C8P63_11631</name>
</gene>
<evidence type="ECO:0000313" key="1">
    <source>
        <dbReference type="EMBL" id="PTX58444.1"/>
    </source>
</evidence>
<sequence length="94" mass="11070">MAKKLNILENELGRELVLADEEGVDRDSRYRILRELEVGGRHYAVLGDPDREDDDAFLFRVNDLDGDWRLEHVEDDNEWDNVADALDEMLYFDE</sequence>
<dbReference type="AlphaFoldDB" id="A0A2T6BQX3"/>
<dbReference type="Pfam" id="PF06949">
    <property type="entry name" value="DUF1292"/>
    <property type="match status" value="1"/>
</dbReference>
<name>A0A2T6BQX3_9BACL</name>
<evidence type="ECO:0000313" key="2">
    <source>
        <dbReference type="Proteomes" id="UP000244240"/>
    </source>
</evidence>
<accession>A0A2T6BQX3</accession>
<dbReference type="Proteomes" id="UP000244240">
    <property type="component" value="Unassembled WGS sequence"/>
</dbReference>
<keyword evidence="2" id="KW-1185">Reference proteome</keyword>